<dbReference type="Pfam" id="PF08984">
    <property type="entry name" value="DUF1858"/>
    <property type="match status" value="1"/>
</dbReference>
<dbReference type="STRING" id="1123285.SAMN05660235_01490"/>
<keyword evidence="3" id="KW-1185">Reference proteome</keyword>
<dbReference type="Gene3D" id="1.10.3910.10">
    <property type="entry name" value="SP0561-like"/>
    <property type="match status" value="1"/>
</dbReference>
<sequence>MITKEMPIMTVLRLLPQAREVFIRHGMGCIGCMGSATETIEKGAKMHDVDLETLLKELNALESEK</sequence>
<dbReference type="PANTHER" id="PTHR39341:SF1">
    <property type="entry name" value="DUF1858 DOMAIN-CONTAINING PROTEIN"/>
    <property type="match status" value="1"/>
</dbReference>
<proteinExistence type="predicted"/>
<feature type="domain" description="DUF1858" evidence="1">
    <location>
        <begin position="2"/>
        <end position="55"/>
    </location>
</feature>
<dbReference type="RefSeq" id="WP_093689569.1">
    <property type="nucleotide sequence ID" value="NZ_FNBU01000009.1"/>
</dbReference>
<dbReference type="Proteomes" id="UP000243333">
    <property type="component" value="Unassembled WGS sequence"/>
</dbReference>
<name>A0A1G7KTQ6_9FIRM</name>
<dbReference type="SUPFAM" id="SSF140683">
    <property type="entry name" value="SP0561-like"/>
    <property type="match status" value="1"/>
</dbReference>
<dbReference type="OrthoDB" id="15017at2"/>
<dbReference type="PANTHER" id="PTHR39341">
    <property type="entry name" value="BSL7085 PROTEIN"/>
    <property type="match status" value="1"/>
</dbReference>
<accession>A0A1G7KTQ6</accession>
<dbReference type="NCBIfam" id="TIGR03980">
    <property type="entry name" value="prismane_assoc"/>
    <property type="match status" value="1"/>
</dbReference>
<dbReference type="AlphaFoldDB" id="A0A1G7KTQ6"/>
<dbReference type="InterPro" id="IPR023883">
    <property type="entry name" value="CHP03980_redox-disulphide"/>
</dbReference>
<dbReference type="InterPro" id="IPR015077">
    <property type="entry name" value="DUF1858"/>
</dbReference>
<reference evidence="3" key="1">
    <citation type="submission" date="2016-10" db="EMBL/GenBank/DDBJ databases">
        <authorList>
            <person name="Varghese N."/>
            <person name="Submissions S."/>
        </authorList>
    </citation>
    <scope>NUCLEOTIDE SEQUENCE [LARGE SCALE GENOMIC DNA]</scope>
    <source>
        <strain evidence="3">DSM 23256</strain>
    </source>
</reference>
<evidence type="ECO:0000313" key="3">
    <source>
        <dbReference type="Proteomes" id="UP000243333"/>
    </source>
</evidence>
<evidence type="ECO:0000259" key="1">
    <source>
        <dbReference type="Pfam" id="PF08984"/>
    </source>
</evidence>
<dbReference type="EMBL" id="FNBU01000009">
    <property type="protein sequence ID" value="SDF40618.1"/>
    <property type="molecule type" value="Genomic_DNA"/>
</dbReference>
<dbReference type="InterPro" id="IPR038062">
    <property type="entry name" value="ScdA-like_N_sf"/>
</dbReference>
<organism evidence="2 3">
    <name type="scientific">Sporolituus thermophilus DSM 23256</name>
    <dbReference type="NCBI Taxonomy" id="1123285"/>
    <lineage>
        <taxon>Bacteria</taxon>
        <taxon>Bacillati</taxon>
        <taxon>Bacillota</taxon>
        <taxon>Negativicutes</taxon>
        <taxon>Selenomonadales</taxon>
        <taxon>Sporomusaceae</taxon>
        <taxon>Sporolituus</taxon>
    </lineage>
</organism>
<protein>
    <submittedName>
        <fullName evidence="2">Hybrid cluster protein-associated redox disulfide domain-containing protein</fullName>
    </submittedName>
</protein>
<gene>
    <name evidence="2" type="ORF">SAMN05660235_01490</name>
</gene>
<evidence type="ECO:0000313" key="2">
    <source>
        <dbReference type="EMBL" id="SDF40618.1"/>
    </source>
</evidence>